<dbReference type="AlphaFoldDB" id="A0A150WJ21"/>
<dbReference type="Proteomes" id="UP000075391">
    <property type="component" value="Unassembled WGS sequence"/>
</dbReference>
<keyword evidence="2 3" id="KW-0413">Isomerase</keyword>
<dbReference type="OrthoDB" id="5288477at2"/>
<evidence type="ECO:0000313" key="3">
    <source>
        <dbReference type="EMBL" id="KYG63537.1"/>
    </source>
</evidence>
<dbReference type="GO" id="GO:0005975">
    <property type="term" value="P:carbohydrate metabolic process"/>
    <property type="evidence" value="ECO:0007669"/>
    <property type="project" value="InterPro"/>
</dbReference>
<dbReference type="PANTHER" id="PTHR15108">
    <property type="entry name" value="N-ACYLGLUCOSAMINE-2-EPIMERASE"/>
    <property type="match status" value="1"/>
</dbReference>
<name>A0A150WJ21_BDEBC</name>
<accession>A0A150WJ21</accession>
<dbReference type="Gene3D" id="1.50.10.10">
    <property type="match status" value="1"/>
</dbReference>
<comment type="caution">
    <text evidence="3">The sequence shown here is derived from an EMBL/GenBank/DDBJ whole genome shotgun (WGS) entry which is preliminary data.</text>
</comment>
<dbReference type="EMBL" id="LUKF01000014">
    <property type="protein sequence ID" value="KYG63537.1"/>
    <property type="molecule type" value="Genomic_DNA"/>
</dbReference>
<dbReference type="GO" id="GO:0016853">
    <property type="term" value="F:isomerase activity"/>
    <property type="evidence" value="ECO:0007669"/>
    <property type="project" value="UniProtKB-KW"/>
</dbReference>
<dbReference type="InterPro" id="IPR012341">
    <property type="entry name" value="6hp_glycosidase-like_sf"/>
</dbReference>
<organism evidence="3 4">
    <name type="scientific">Bdellovibrio bacteriovorus</name>
    <dbReference type="NCBI Taxonomy" id="959"/>
    <lineage>
        <taxon>Bacteria</taxon>
        <taxon>Pseudomonadati</taxon>
        <taxon>Bdellovibrionota</taxon>
        <taxon>Bdellovibrionia</taxon>
        <taxon>Bdellovibrionales</taxon>
        <taxon>Pseudobdellovibrionaceae</taxon>
        <taxon>Bdellovibrio</taxon>
    </lineage>
</organism>
<sequence length="378" mass="43300">MIEKSKQWLANDVYPLWSTTGVDKTKGGFIENISFDGSAMDIPRRSMVQARQMYSFVTGANLGVCKKEVAHSLVEMGGRYLMQNYSVPSGAFIHSINLDGTPKSSNPDLYTEAFALFALAQAYIVKPSAEIKDRAKSLVQYLNRERAVSGGGFTEMDEKGNLSYKSNPHMHMFESAIAWMQIDQDPEWKELGHNIITLCLNKFIDPETGVLGEYFDKDWNHLRENGLFVYEPGHQYEWAWLMSLYEGLTGQDLKSVRHNLFLLAEKYGTSRTRKVVFDEMRSNYTPKTQSSRFWPQCERIKAACRLGTEANADQKEIYARGADEAMETLFKFFQTPLRGTWYDMLSDKDEFNGTFAKASSLYHIVNAMEEYINLRPRL</sequence>
<dbReference type="SUPFAM" id="SSF48208">
    <property type="entry name" value="Six-hairpin glycosidases"/>
    <property type="match status" value="1"/>
</dbReference>
<evidence type="ECO:0000256" key="2">
    <source>
        <dbReference type="ARBA" id="ARBA00023235"/>
    </source>
</evidence>
<protein>
    <submittedName>
        <fullName evidence="3">Mannose-6-phosphate isomerase</fullName>
    </submittedName>
</protein>
<dbReference type="InterPro" id="IPR010819">
    <property type="entry name" value="AGE/CE"/>
</dbReference>
<gene>
    <name evidence="3" type="ORF">AZI85_05435</name>
</gene>
<evidence type="ECO:0000256" key="1">
    <source>
        <dbReference type="ARBA" id="ARBA00008558"/>
    </source>
</evidence>
<comment type="similarity">
    <text evidence="1">Belongs to the N-acylglucosamine 2-epimerase family.</text>
</comment>
<evidence type="ECO:0000313" key="4">
    <source>
        <dbReference type="Proteomes" id="UP000075391"/>
    </source>
</evidence>
<dbReference type="Pfam" id="PF07221">
    <property type="entry name" value="GlcNAc_2-epim"/>
    <property type="match status" value="1"/>
</dbReference>
<proteinExistence type="inferred from homology"/>
<reference evidence="3 4" key="1">
    <citation type="submission" date="2016-03" db="EMBL/GenBank/DDBJ databases">
        <authorList>
            <person name="Ploux O."/>
        </authorList>
    </citation>
    <scope>NUCLEOTIDE SEQUENCE [LARGE SCALE GENOMIC DNA]</scope>
    <source>
        <strain evidence="3 4">BER2</strain>
    </source>
</reference>
<dbReference type="InterPro" id="IPR008928">
    <property type="entry name" value="6-hairpin_glycosidase_sf"/>
</dbReference>